<sequence length="650" mass="69418">YVHALLDIFESLAAPPRFGSTPKNSTTPSVRNGKGRRPICLDARLRLRVARLSSSPQHLGMGVESQSTALGTDVTTPHDVFWPRTKSSRLNKPPACRVRPRLRYVAIQNAGIRASRRDSHIDSPSKLRRITQSRRDVKRRLSASTSPGRAPLYGRRPRDAAQFPASGTPSGLSSYPIASGNRTKGAPPSTVYCRVRPSSTHGYRSHIAPTAGGFTVIRHRAPLTPEIEIARFQSEVRHTGPNQAERPPSPGIRHSPWPVRRPSADPVLAQPMSFTSSDVAVFLSARRDEASANDTPGSQIAQLVTPKITVTCLRLMTILVLKKWGRLIFNRGHSPVRDTLPRTSVRLGPCPSQRRLRVRPGLRGDFSQARGPQARAPAGHLGYLRSYKHATYKRQARAADASTTTRETHKWQRNNGSGGEGVSNSGVSICGGSSGSDSIGSVEGVSDSGGSTPIGSAEGVSDSGGSISNGSGGLIWGGLIYGGSSAAAGTSRTAAPRLLGARSAAARSAVARSAASRATRTAASLERRRLSNGWRLDLRRLDVRGGPFERGRCSSRPAAVWDIPAVADQAAADQDDKSQDDVVHRSHSRDARLCLREAAVRVALDAADPVTTDRTATDRAPNNRDAAAQNVPAADEATVYQATDQSAATA</sequence>
<keyword evidence="3" id="KW-1185">Reference proteome</keyword>
<dbReference type="AlphaFoldDB" id="K0S706"/>
<organism evidence="2 3">
    <name type="scientific">Thalassiosira oceanica</name>
    <name type="common">Marine diatom</name>
    <dbReference type="NCBI Taxonomy" id="159749"/>
    <lineage>
        <taxon>Eukaryota</taxon>
        <taxon>Sar</taxon>
        <taxon>Stramenopiles</taxon>
        <taxon>Ochrophyta</taxon>
        <taxon>Bacillariophyta</taxon>
        <taxon>Coscinodiscophyceae</taxon>
        <taxon>Thalassiosirophycidae</taxon>
        <taxon>Thalassiosirales</taxon>
        <taxon>Thalassiosiraceae</taxon>
        <taxon>Thalassiosira</taxon>
    </lineage>
</organism>
<reference evidence="2 3" key="1">
    <citation type="journal article" date="2012" name="Genome Biol.">
        <title>Genome and low-iron response of an oceanic diatom adapted to chronic iron limitation.</title>
        <authorList>
            <person name="Lommer M."/>
            <person name="Specht M."/>
            <person name="Roy A.S."/>
            <person name="Kraemer L."/>
            <person name="Andreson R."/>
            <person name="Gutowska M.A."/>
            <person name="Wolf J."/>
            <person name="Bergner S.V."/>
            <person name="Schilhabel M.B."/>
            <person name="Klostermeier U.C."/>
            <person name="Beiko R.G."/>
            <person name="Rosenstiel P."/>
            <person name="Hippler M."/>
            <person name="Laroche J."/>
        </authorList>
    </citation>
    <scope>NUCLEOTIDE SEQUENCE [LARGE SCALE GENOMIC DNA]</scope>
    <source>
        <strain evidence="2 3">CCMP1005</strain>
    </source>
</reference>
<comment type="caution">
    <text evidence="2">The sequence shown here is derived from an EMBL/GenBank/DDBJ whole genome shotgun (WGS) entry which is preliminary data.</text>
</comment>
<feature type="compositionally biased region" description="Low complexity" evidence="1">
    <location>
        <begin position="422"/>
        <end position="451"/>
    </location>
</feature>
<evidence type="ECO:0000256" key="1">
    <source>
        <dbReference type="SAM" id="MobiDB-lite"/>
    </source>
</evidence>
<protein>
    <submittedName>
        <fullName evidence="2">Uncharacterized protein</fullName>
    </submittedName>
</protein>
<gene>
    <name evidence="2" type="ORF">THAOC_23410</name>
</gene>
<feature type="compositionally biased region" description="Basic residues" evidence="1">
    <location>
        <begin position="126"/>
        <end position="141"/>
    </location>
</feature>
<feature type="region of interest" description="Disordered" evidence="1">
    <location>
        <begin position="607"/>
        <end position="636"/>
    </location>
</feature>
<feature type="compositionally biased region" description="Basic and acidic residues" evidence="1">
    <location>
        <begin position="115"/>
        <end position="125"/>
    </location>
</feature>
<name>K0S706_THAOC</name>
<feature type="region of interest" description="Disordered" evidence="1">
    <location>
        <begin position="115"/>
        <end position="190"/>
    </location>
</feature>
<evidence type="ECO:0000313" key="3">
    <source>
        <dbReference type="Proteomes" id="UP000266841"/>
    </source>
</evidence>
<feature type="non-terminal residue" evidence="2">
    <location>
        <position position="1"/>
    </location>
</feature>
<proteinExistence type="predicted"/>
<feature type="region of interest" description="Disordered" evidence="1">
    <location>
        <begin position="397"/>
        <end position="465"/>
    </location>
</feature>
<dbReference type="eggNOG" id="ENOG502TAEE">
    <property type="taxonomic scope" value="Eukaryota"/>
</dbReference>
<feature type="compositionally biased region" description="Polar residues" evidence="1">
    <location>
        <begin position="21"/>
        <end position="30"/>
    </location>
</feature>
<dbReference type="Proteomes" id="UP000266841">
    <property type="component" value="Unassembled WGS sequence"/>
</dbReference>
<accession>K0S706</accession>
<feature type="region of interest" description="Disordered" evidence="1">
    <location>
        <begin position="17"/>
        <end position="36"/>
    </location>
</feature>
<dbReference type="EMBL" id="AGNL01030889">
    <property type="protein sequence ID" value="EJK56661.1"/>
    <property type="molecule type" value="Genomic_DNA"/>
</dbReference>
<evidence type="ECO:0000313" key="2">
    <source>
        <dbReference type="EMBL" id="EJK56661.1"/>
    </source>
</evidence>